<dbReference type="InParanoid" id="A0A163AYS3"/>
<dbReference type="AlphaFoldDB" id="A0A163AYS3"/>
<dbReference type="EMBL" id="KV440975">
    <property type="protein sequence ID" value="OAD76631.1"/>
    <property type="molecule type" value="Genomic_DNA"/>
</dbReference>
<evidence type="ECO:0000313" key="2">
    <source>
        <dbReference type="Proteomes" id="UP000077315"/>
    </source>
</evidence>
<keyword evidence="2" id="KW-1185">Reference proteome</keyword>
<reference evidence="2" key="1">
    <citation type="submission" date="2015-06" db="EMBL/GenBank/DDBJ databases">
        <title>Expansion of signal transduction pathways in fungi by whole-genome duplication.</title>
        <authorList>
            <consortium name="DOE Joint Genome Institute"/>
            <person name="Corrochano L.M."/>
            <person name="Kuo A."/>
            <person name="Marcet-Houben M."/>
            <person name="Polaino S."/>
            <person name="Salamov A."/>
            <person name="Villalobos J.M."/>
            <person name="Alvarez M.I."/>
            <person name="Avalos J."/>
            <person name="Benito E.P."/>
            <person name="Benoit I."/>
            <person name="Burger G."/>
            <person name="Camino L.P."/>
            <person name="Canovas D."/>
            <person name="Cerda-Olmedo E."/>
            <person name="Cheng J.-F."/>
            <person name="Dominguez A."/>
            <person name="Elias M."/>
            <person name="Eslava A.P."/>
            <person name="Glaser F."/>
            <person name="Grimwood J."/>
            <person name="Gutierrez G."/>
            <person name="Heitman J."/>
            <person name="Henrissat B."/>
            <person name="Iturriaga E.A."/>
            <person name="Lang B.F."/>
            <person name="Lavin J.L."/>
            <person name="Lee S."/>
            <person name="Li W."/>
            <person name="Lindquist E."/>
            <person name="Lopez-Garcia S."/>
            <person name="Luque E.M."/>
            <person name="Marcos A.T."/>
            <person name="Martin J."/>
            <person name="McCluskey K."/>
            <person name="Medina H.R."/>
            <person name="Miralles-Duran A."/>
            <person name="Miyazaki A."/>
            <person name="Munoz-Torres E."/>
            <person name="Oguiza J.A."/>
            <person name="Ohm R."/>
            <person name="Olmedo M."/>
            <person name="Orejas M."/>
            <person name="Ortiz-Castellanos L."/>
            <person name="Pisabarro A.G."/>
            <person name="Rodriguez-Romero J."/>
            <person name="Ruiz-Herrera J."/>
            <person name="Ruiz-Vazquez R."/>
            <person name="Sanz C."/>
            <person name="Schackwitz W."/>
            <person name="Schmutz J."/>
            <person name="Shahriari M."/>
            <person name="Shelest E."/>
            <person name="Silva-Franco F."/>
            <person name="Soanes D."/>
            <person name="Syed K."/>
            <person name="Tagua V.G."/>
            <person name="Talbot N.J."/>
            <person name="Thon M."/>
            <person name="De vries R.P."/>
            <person name="Wiebenga A."/>
            <person name="Yadav J.S."/>
            <person name="Braun E.L."/>
            <person name="Baker S."/>
            <person name="Garre V."/>
            <person name="Horwitz B."/>
            <person name="Torres-Martinez S."/>
            <person name="Idnurm A."/>
            <person name="Herrera-Estrella A."/>
            <person name="Gabaldon T."/>
            <person name="Grigoriev I.V."/>
        </authorList>
    </citation>
    <scope>NUCLEOTIDE SEQUENCE [LARGE SCALE GENOMIC DNA]</scope>
    <source>
        <strain evidence="2">NRRL 1555(-)</strain>
    </source>
</reference>
<sequence length="185" mass="20856">MAQERTEDDSIPDDMSRWMEDNLVVLDDDDEIQIKQEKDSQKDEPINTCASLRRLLLRIKSSINCTHPDQVLLKCKGSKLGKLRVHPASGYYLVVHLVDPDTDNPNEDVAVVFGDKFISELSGKPYSEVHALDKHDKSKSELKKAIGKCHSKLLKTIAFVKLDLTMMETAEDGTPMPNVIEYTPC</sequence>
<accession>A0A163AYS3</accession>
<protein>
    <recommendedName>
        <fullName evidence="3">RecQ mediated genome instability protein 1 N-terminal domain-containing protein</fullName>
    </recommendedName>
</protein>
<dbReference type="RefSeq" id="XP_018294671.1">
    <property type="nucleotide sequence ID" value="XM_018433707.1"/>
</dbReference>
<dbReference type="Proteomes" id="UP000077315">
    <property type="component" value="Unassembled WGS sequence"/>
</dbReference>
<evidence type="ECO:0000313" key="1">
    <source>
        <dbReference type="EMBL" id="OAD76631.1"/>
    </source>
</evidence>
<evidence type="ECO:0008006" key="3">
    <source>
        <dbReference type="Google" id="ProtNLM"/>
    </source>
</evidence>
<dbReference type="VEuPathDB" id="FungiDB:PHYBLDRAFT_157966"/>
<proteinExistence type="predicted"/>
<organism evidence="1 2">
    <name type="scientific">Phycomyces blakesleeanus (strain ATCC 8743b / DSM 1359 / FGSC 10004 / NBRC 33097 / NRRL 1555)</name>
    <dbReference type="NCBI Taxonomy" id="763407"/>
    <lineage>
        <taxon>Eukaryota</taxon>
        <taxon>Fungi</taxon>
        <taxon>Fungi incertae sedis</taxon>
        <taxon>Mucoromycota</taxon>
        <taxon>Mucoromycotina</taxon>
        <taxon>Mucoromycetes</taxon>
        <taxon>Mucorales</taxon>
        <taxon>Phycomycetaceae</taxon>
        <taxon>Phycomyces</taxon>
    </lineage>
</organism>
<gene>
    <name evidence="1" type="ORF">PHYBLDRAFT_157966</name>
</gene>
<name>A0A163AYS3_PHYB8</name>
<dbReference type="OrthoDB" id="341511at2759"/>
<dbReference type="GeneID" id="28994613"/>